<feature type="compositionally biased region" description="Basic and acidic residues" evidence="1">
    <location>
        <begin position="208"/>
        <end position="218"/>
    </location>
</feature>
<comment type="caution">
    <text evidence="2">The sequence shown here is derived from an EMBL/GenBank/DDBJ whole genome shotgun (WGS) entry which is preliminary data.</text>
</comment>
<protein>
    <submittedName>
        <fullName evidence="2">Uncharacterized protein</fullName>
    </submittedName>
</protein>
<keyword evidence="3" id="KW-1185">Reference proteome</keyword>
<feature type="compositionally biased region" description="Pro residues" evidence="1">
    <location>
        <begin position="225"/>
        <end position="265"/>
    </location>
</feature>
<organism evidence="2 3">
    <name type="scientific">Gracilariopsis chorda</name>
    <dbReference type="NCBI Taxonomy" id="448386"/>
    <lineage>
        <taxon>Eukaryota</taxon>
        <taxon>Rhodophyta</taxon>
        <taxon>Florideophyceae</taxon>
        <taxon>Rhodymeniophycidae</taxon>
        <taxon>Gracilariales</taxon>
        <taxon>Gracilariaceae</taxon>
        <taxon>Gracilariopsis</taxon>
    </lineage>
</organism>
<gene>
    <name evidence="2" type="ORF">BWQ96_05853</name>
</gene>
<proteinExistence type="predicted"/>
<dbReference type="EMBL" id="NBIV01000092">
    <property type="protein sequence ID" value="PXF44410.1"/>
    <property type="molecule type" value="Genomic_DNA"/>
</dbReference>
<evidence type="ECO:0000313" key="2">
    <source>
        <dbReference type="EMBL" id="PXF44410.1"/>
    </source>
</evidence>
<reference evidence="2 3" key="1">
    <citation type="journal article" date="2018" name="Mol. Biol. Evol.">
        <title>Analysis of the draft genome of the red seaweed Gracilariopsis chorda provides insights into genome size evolution in Rhodophyta.</title>
        <authorList>
            <person name="Lee J."/>
            <person name="Yang E.C."/>
            <person name="Graf L."/>
            <person name="Yang J.H."/>
            <person name="Qiu H."/>
            <person name="Zel Zion U."/>
            <person name="Chan C.X."/>
            <person name="Stephens T.G."/>
            <person name="Weber A.P.M."/>
            <person name="Boo G.H."/>
            <person name="Boo S.M."/>
            <person name="Kim K.M."/>
            <person name="Shin Y."/>
            <person name="Jung M."/>
            <person name="Lee S.J."/>
            <person name="Yim H.S."/>
            <person name="Lee J.H."/>
            <person name="Bhattacharya D."/>
            <person name="Yoon H.S."/>
        </authorList>
    </citation>
    <scope>NUCLEOTIDE SEQUENCE [LARGE SCALE GENOMIC DNA]</scope>
    <source>
        <strain evidence="2 3">SKKU-2015</strain>
        <tissue evidence="2">Whole body</tissue>
    </source>
</reference>
<dbReference type="AlphaFoldDB" id="A0A2V3ITG8"/>
<evidence type="ECO:0000313" key="3">
    <source>
        <dbReference type="Proteomes" id="UP000247409"/>
    </source>
</evidence>
<name>A0A2V3ITG8_9FLOR</name>
<accession>A0A2V3ITG8</accession>
<feature type="compositionally biased region" description="Pro residues" evidence="1">
    <location>
        <begin position="146"/>
        <end position="182"/>
    </location>
</feature>
<dbReference type="Proteomes" id="UP000247409">
    <property type="component" value="Unassembled WGS sequence"/>
</dbReference>
<dbReference type="PRINTS" id="PR01217">
    <property type="entry name" value="PRICHEXTENSN"/>
</dbReference>
<sequence>MPSFFSPRKLLTFLGGTAVKTGSSDFDRAVSSSEFFPAPAEIVFCGGSTPETDTAVGEALLGFGGLVANGSSARLGDLGGTAVANVVEVVDEVVVSSMLESDGGTWFASSIIRKTGRGVTLLPVTTPPPVEVFVAAEPVALEPVDAPDPPPVPPFLSPPPPPEPPPPLAPNPPPPPEPGAPDPKPKPFDPGAVIFDFPSDMSPIAEPPPHEPDVHPDPTAEDPPDTPTPPPDPPNGVPDPPPEPAPPLAPKPPPPPVPGEPVPKPKPLELVAEELALGCAGEDGETGASGAWQNA</sequence>
<evidence type="ECO:0000256" key="1">
    <source>
        <dbReference type="SAM" id="MobiDB-lite"/>
    </source>
</evidence>
<feature type="region of interest" description="Disordered" evidence="1">
    <location>
        <begin position="144"/>
        <end position="270"/>
    </location>
</feature>